<reference evidence="1" key="1">
    <citation type="submission" date="2018-02" db="EMBL/GenBank/DDBJ databases">
        <title>Rhizophora mucronata_Transcriptome.</title>
        <authorList>
            <person name="Meera S.P."/>
            <person name="Sreeshan A."/>
            <person name="Augustine A."/>
        </authorList>
    </citation>
    <scope>NUCLEOTIDE SEQUENCE</scope>
    <source>
        <tissue evidence="1">Leaf</tissue>
    </source>
</reference>
<accession>A0A2P2QDW5</accession>
<name>A0A2P2QDW5_RHIMU</name>
<organism evidence="1">
    <name type="scientific">Rhizophora mucronata</name>
    <name type="common">Asiatic mangrove</name>
    <dbReference type="NCBI Taxonomy" id="61149"/>
    <lineage>
        <taxon>Eukaryota</taxon>
        <taxon>Viridiplantae</taxon>
        <taxon>Streptophyta</taxon>
        <taxon>Embryophyta</taxon>
        <taxon>Tracheophyta</taxon>
        <taxon>Spermatophyta</taxon>
        <taxon>Magnoliopsida</taxon>
        <taxon>eudicotyledons</taxon>
        <taxon>Gunneridae</taxon>
        <taxon>Pentapetalae</taxon>
        <taxon>rosids</taxon>
        <taxon>fabids</taxon>
        <taxon>Malpighiales</taxon>
        <taxon>Rhizophoraceae</taxon>
        <taxon>Rhizophora</taxon>
    </lineage>
</organism>
<dbReference type="EMBL" id="GGEC01084600">
    <property type="protein sequence ID" value="MBX65084.1"/>
    <property type="molecule type" value="Transcribed_RNA"/>
</dbReference>
<sequence>MLASILLYGFEVDRLSLVYLVSVLLGRGSKIW</sequence>
<dbReference type="AlphaFoldDB" id="A0A2P2QDW5"/>
<proteinExistence type="predicted"/>
<evidence type="ECO:0000313" key="1">
    <source>
        <dbReference type="EMBL" id="MBX65084.1"/>
    </source>
</evidence>
<protein>
    <submittedName>
        <fullName evidence="1">Uncharacterized protein</fullName>
    </submittedName>
</protein>